<dbReference type="RefSeq" id="WP_143183244.1">
    <property type="nucleotide sequence ID" value="NZ_FQYR01000003.1"/>
</dbReference>
<feature type="transmembrane region" description="Helical" evidence="6">
    <location>
        <begin position="590"/>
        <end position="610"/>
    </location>
</feature>
<protein>
    <submittedName>
        <fullName evidence="8">ABC-type transport system involved in cytochrome c biogenesis, permease component</fullName>
    </submittedName>
</protein>
<keyword evidence="3" id="KW-0201">Cytochrome c-type biogenesis</keyword>
<dbReference type="InParanoid" id="A0A1M6I040"/>
<feature type="transmembrane region" description="Helical" evidence="6">
    <location>
        <begin position="351"/>
        <end position="371"/>
    </location>
</feature>
<gene>
    <name evidence="8" type="ORF">SAMN02745181_1637</name>
</gene>
<dbReference type="InterPro" id="IPR002541">
    <property type="entry name" value="Cyt_c_assembly"/>
</dbReference>
<evidence type="ECO:0000256" key="5">
    <source>
        <dbReference type="ARBA" id="ARBA00023136"/>
    </source>
</evidence>
<keyword evidence="2 6" id="KW-0812">Transmembrane</keyword>
<feature type="transmembrane region" description="Helical" evidence="6">
    <location>
        <begin position="566"/>
        <end position="583"/>
    </location>
</feature>
<feature type="transmembrane region" description="Helical" evidence="6">
    <location>
        <begin position="630"/>
        <end position="651"/>
    </location>
</feature>
<feature type="transmembrane region" description="Helical" evidence="6">
    <location>
        <begin position="418"/>
        <end position="436"/>
    </location>
</feature>
<evidence type="ECO:0000313" key="8">
    <source>
        <dbReference type="EMBL" id="SHJ27848.1"/>
    </source>
</evidence>
<evidence type="ECO:0000259" key="7">
    <source>
        <dbReference type="Pfam" id="PF01578"/>
    </source>
</evidence>
<dbReference type="EMBL" id="FQYR01000003">
    <property type="protein sequence ID" value="SHJ27848.1"/>
    <property type="molecule type" value="Genomic_DNA"/>
</dbReference>
<dbReference type="OrthoDB" id="9814290at2"/>
<organism evidence="8 9">
    <name type="scientific">Rubritalea squalenifaciens DSM 18772</name>
    <dbReference type="NCBI Taxonomy" id="1123071"/>
    <lineage>
        <taxon>Bacteria</taxon>
        <taxon>Pseudomonadati</taxon>
        <taxon>Verrucomicrobiota</taxon>
        <taxon>Verrucomicrobiia</taxon>
        <taxon>Verrucomicrobiales</taxon>
        <taxon>Rubritaleaceae</taxon>
        <taxon>Rubritalea</taxon>
    </lineage>
</organism>
<feature type="domain" description="Cytochrome c assembly protein" evidence="7">
    <location>
        <begin position="413"/>
        <end position="618"/>
    </location>
</feature>
<dbReference type="Proteomes" id="UP000184510">
    <property type="component" value="Unassembled WGS sequence"/>
</dbReference>
<name>A0A1M6I040_9BACT</name>
<evidence type="ECO:0000256" key="6">
    <source>
        <dbReference type="SAM" id="Phobius"/>
    </source>
</evidence>
<sequence>MNTKVLRWIGFGLAIALIVTVLGYAARYSTAVSKPVEIKGYEKWDPELVKEFAALPVQDGGRVKPFSTWAGFEMLTINGKRSIKLQSGDEIIKLGPVEWALDCMFRPDTADQMPFFQVENAQVLDMIEMEHDEKKRRDRYSFMELSGENGQRLSKIDEIGNQLREKQGKQIDLDQIETQFVDLSTNMRSYISMRSLLNPVRKRLSPDDTDFSLLSYWVKSWPDLARVLQMQMQSQETADQARGLLNNIGMRMEGSIYSQVTMMPPLESDQKAWPARRTWLMDYMSFKTPFDQAQYDYLVELEKLALAYDKGGQKALLEAVKAYKKKIAPALESRGEGQSIPSEITYYKMDYFFNAFVFSILGFLAVALGWVAPGSKLSKCCNIIGWVILALVIAITVAGITHRSILMERPPVGNLYDTIPFIVAVSLIVLAIIEWLTKRSVCLGLALFLGIIGLTLAFAYEQSEGKDHMDPLIAVLRSNYWLTIHVLTITIGYAGGLLTAGLSYVYLLCRWLGLDEGDKKFRRLMTRVVYGGICFTLFFSLVGTILGGVWANDSWGRFWGWDPKENGALIIVLWCLIILHARLGGYIREWGLHTCSVIGAALVTFSWWHVNFLGTGLHSYGFTGDAGLRAVYTVYFINGALAIGAFISGIMESEKKKQIAYQAEMSKVTEKETKSDD</sequence>
<feature type="transmembrane region" description="Helical" evidence="6">
    <location>
        <begin position="383"/>
        <end position="406"/>
    </location>
</feature>
<keyword evidence="5 6" id="KW-0472">Membrane</keyword>
<accession>A0A1M6I040</accession>
<dbReference type="GO" id="GO:0005886">
    <property type="term" value="C:plasma membrane"/>
    <property type="evidence" value="ECO:0007669"/>
    <property type="project" value="TreeGrafter"/>
</dbReference>
<dbReference type="STRING" id="1123071.SAMN02745181_1637"/>
<reference evidence="8 9" key="1">
    <citation type="submission" date="2016-11" db="EMBL/GenBank/DDBJ databases">
        <authorList>
            <person name="Jaros S."/>
            <person name="Januszkiewicz K."/>
            <person name="Wedrychowicz H."/>
        </authorList>
    </citation>
    <scope>NUCLEOTIDE SEQUENCE [LARGE SCALE GENOMIC DNA]</scope>
    <source>
        <strain evidence="8 9">DSM 18772</strain>
    </source>
</reference>
<feature type="transmembrane region" description="Helical" evidence="6">
    <location>
        <begin position="480"/>
        <end position="507"/>
    </location>
</feature>
<dbReference type="GO" id="GO:0020037">
    <property type="term" value="F:heme binding"/>
    <property type="evidence" value="ECO:0007669"/>
    <property type="project" value="InterPro"/>
</dbReference>
<evidence type="ECO:0000256" key="2">
    <source>
        <dbReference type="ARBA" id="ARBA00022692"/>
    </source>
</evidence>
<keyword evidence="9" id="KW-1185">Reference proteome</keyword>
<comment type="subcellular location">
    <subcellularLocation>
        <location evidence="1">Membrane</location>
        <topology evidence="1">Multi-pass membrane protein</topology>
    </subcellularLocation>
</comment>
<proteinExistence type="predicted"/>
<dbReference type="InterPro" id="IPR045062">
    <property type="entry name" value="Cyt_c_biogenesis_CcsA/CcmC"/>
</dbReference>
<evidence type="ECO:0000313" key="9">
    <source>
        <dbReference type="Proteomes" id="UP000184510"/>
    </source>
</evidence>
<evidence type="ECO:0000256" key="1">
    <source>
        <dbReference type="ARBA" id="ARBA00004141"/>
    </source>
</evidence>
<feature type="transmembrane region" description="Helical" evidence="6">
    <location>
        <begin position="528"/>
        <end position="551"/>
    </location>
</feature>
<keyword evidence="4 6" id="KW-1133">Transmembrane helix</keyword>
<dbReference type="PANTHER" id="PTHR30071:SF1">
    <property type="entry name" value="CYTOCHROME B_B6 PROTEIN-RELATED"/>
    <property type="match status" value="1"/>
</dbReference>
<dbReference type="PANTHER" id="PTHR30071">
    <property type="entry name" value="HEME EXPORTER PROTEIN C"/>
    <property type="match status" value="1"/>
</dbReference>
<dbReference type="AlphaFoldDB" id="A0A1M6I040"/>
<dbReference type="Pfam" id="PF01578">
    <property type="entry name" value="Cytochrom_C_asm"/>
    <property type="match status" value="1"/>
</dbReference>
<evidence type="ECO:0000256" key="4">
    <source>
        <dbReference type="ARBA" id="ARBA00022989"/>
    </source>
</evidence>
<dbReference type="GO" id="GO:0017004">
    <property type="term" value="P:cytochrome complex assembly"/>
    <property type="evidence" value="ECO:0007669"/>
    <property type="project" value="UniProtKB-KW"/>
</dbReference>
<feature type="transmembrane region" description="Helical" evidence="6">
    <location>
        <begin position="441"/>
        <end position="460"/>
    </location>
</feature>
<evidence type="ECO:0000256" key="3">
    <source>
        <dbReference type="ARBA" id="ARBA00022748"/>
    </source>
</evidence>